<dbReference type="Pfam" id="PF13410">
    <property type="entry name" value="GST_C_2"/>
    <property type="match status" value="1"/>
</dbReference>
<keyword evidence="3" id="KW-1185">Reference proteome</keyword>
<evidence type="ECO:0000259" key="1">
    <source>
        <dbReference type="Pfam" id="PF13409"/>
    </source>
</evidence>
<dbReference type="PANTHER" id="PTHR42673:SF4">
    <property type="entry name" value="MALEYLACETOACETATE ISOMERASE"/>
    <property type="match status" value="1"/>
</dbReference>
<gene>
    <name evidence="2" type="ORF">EOE48_03095</name>
</gene>
<keyword evidence="2" id="KW-0808">Transferase</keyword>
<dbReference type="InterPro" id="IPR036249">
    <property type="entry name" value="Thioredoxin-like_sf"/>
</dbReference>
<proteinExistence type="predicted"/>
<dbReference type="InterPro" id="IPR036282">
    <property type="entry name" value="Glutathione-S-Trfase_C_sf"/>
</dbReference>
<feature type="domain" description="GST N-terminal" evidence="1">
    <location>
        <begin position="13"/>
        <end position="77"/>
    </location>
</feature>
<dbReference type="Gene3D" id="3.40.30.10">
    <property type="entry name" value="Glutaredoxin"/>
    <property type="match status" value="1"/>
</dbReference>
<organism evidence="2 3">
    <name type="scientific">Methylobacterium oryzihabitans</name>
    <dbReference type="NCBI Taxonomy" id="2499852"/>
    <lineage>
        <taxon>Bacteria</taxon>
        <taxon>Pseudomonadati</taxon>
        <taxon>Pseudomonadota</taxon>
        <taxon>Alphaproteobacteria</taxon>
        <taxon>Hyphomicrobiales</taxon>
        <taxon>Methylobacteriaceae</taxon>
        <taxon>Methylobacterium</taxon>
    </lineage>
</organism>
<dbReference type="PANTHER" id="PTHR42673">
    <property type="entry name" value="MALEYLACETOACETATE ISOMERASE"/>
    <property type="match status" value="1"/>
</dbReference>
<dbReference type="RefSeq" id="WP_127727317.1">
    <property type="nucleotide sequence ID" value="NZ_SACP01000002.1"/>
</dbReference>
<sequence length="217" mass="23921">MAEATLTISSRNYSSWSLRGWLLCRMAGLDFATEVLSGDPASRAELLHLSPSFLVPRLTHGAVRVWDVLAIAAYLDEWKPQAGLLPEDRAARALCRAISGEMHGGFTNLRSALPMNLRARYADFKVWGGAQSDIARIVAIWEDALGASGGPFLFGERPTLADAMYAPVCTRFVTYGVALPDRCAAYRDHVMAWAPMQDWIAAVADEPEEIEELDMEF</sequence>
<dbReference type="Proteomes" id="UP000286997">
    <property type="component" value="Unassembled WGS sequence"/>
</dbReference>
<dbReference type="Gene3D" id="1.20.1050.10">
    <property type="match status" value="1"/>
</dbReference>
<dbReference type="SUPFAM" id="SSF47616">
    <property type="entry name" value="GST C-terminal domain-like"/>
    <property type="match status" value="1"/>
</dbReference>
<dbReference type="CDD" id="cd03194">
    <property type="entry name" value="GST_C_3"/>
    <property type="match status" value="1"/>
</dbReference>
<protein>
    <submittedName>
        <fullName evidence="2">Glutathione S-transferase family protein</fullName>
    </submittedName>
</protein>
<dbReference type="GO" id="GO:0004364">
    <property type="term" value="F:glutathione transferase activity"/>
    <property type="evidence" value="ECO:0007669"/>
    <property type="project" value="TreeGrafter"/>
</dbReference>
<dbReference type="AlphaFoldDB" id="A0A437PFP9"/>
<dbReference type="InterPro" id="IPR004045">
    <property type="entry name" value="Glutathione_S-Trfase_N"/>
</dbReference>
<dbReference type="SUPFAM" id="SSF52833">
    <property type="entry name" value="Thioredoxin-like"/>
    <property type="match status" value="1"/>
</dbReference>
<dbReference type="EMBL" id="SACP01000002">
    <property type="protein sequence ID" value="RVU21097.1"/>
    <property type="molecule type" value="Genomic_DNA"/>
</dbReference>
<dbReference type="GO" id="GO:0006559">
    <property type="term" value="P:L-phenylalanine catabolic process"/>
    <property type="evidence" value="ECO:0007669"/>
    <property type="project" value="TreeGrafter"/>
</dbReference>
<dbReference type="Pfam" id="PF13409">
    <property type="entry name" value="GST_N_2"/>
    <property type="match status" value="1"/>
</dbReference>
<accession>A0A437PFP9</accession>
<dbReference type="CDD" id="cd03043">
    <property type="entry name" value="GST_N_1"/>
    <property type="match status" value="1"/>
</dbReference>
<dbReference type="GO" id="GO:0016034">
    <property type="term" value="F:maleylacetoacetate isomerase activity"/>
    <property type="evidence" value="ECO:0007669"/>
    <property type="project" value="TreeGrafter"/>
</dbReference>
<reference evidence="2 3" key="1">
    <citation type="submission" date="2019-01" db="EMBL/GenBank/DDBJ databases">
        <authorList>
            <person name="Chen W.-M."/>
        </authorList>
    </citation>
    <scope>NUCLEOTIDE SEQUENCE [LARGE SCALE GENOMIC DNA]</scope>
    <source>
        <strain evidence="2 3">TER-1</strain>
    </source>
</reference>
<comment type="caution">
    <text evidence="2">The sequence shown here is derived from an EMBL/GenBank/DDBJ whole genome shotgun (WGS) entry which is preliminary data.</text>
</comment>
<dbReference type="OrthoDB" id="9799538at2"/>
<evidence type="ECO:0000313" key="3">
    <source>
        <dbReference type="Proteomes" id="UP000286997"/>
    </source>
</evidence>
<name>A0A437PFP9_9HYPH</name>
<dbReference type="GO" id="GO:0006749">
    <property type="term" value="P:glutathione metabolic process"/>
    <property type="evidence" value="ECO:0007669"/>
    <property type="project" value="TreeGrafter"/>
</dbReference>
<evidence type="ECO:0000313" key="2">
    <source>
        <dbReference type="EMBL" id="RVU21097.1"/>
    </source>
</evidence>